<dbReference type="PANTHER" id="PTHR10963">
    <property type="entry name" value="GLYCOSYL HYDROLASE-RELATED"/>
    <property type="match status" value="1"/>
</dbReference>
<dbReference type="InterPro" id="IPR000757">
    <property type="entry name" value="Beta-glucanase-like"/>
</dbReference>
<dbReference type="SUPFAM" id="SSF49899">
    <property type="entry name" value="Concanavalin A-like lectins/glucanases"/>
    <property type="match status" value="1"/>
</dbReference>
<dbReference type="InterPro" id="IPR013320">
    <property type="entry name" value="ConA-like_dom_sf"/>
</dbReference>
<feature type="domain" description="GH16" evidence="2">
    <location>
        <begin position="94"/>
        <end position="363"/>
    </location>
</feature>
<accession>K0SBX4</accession>
<gene>
    <name evidence="3" type="ORF">THAOC_16542</name>
</gene>
<dbReference type="Gene3D" id="2.60.120.200">
    <property type="match status" value="1"/>
</dbReference>
<protein>
    <recommendedName>
        <fullName evidence="2">GH16 domain-containing protein</fullName>
    </recommendedName>
</protein>
<keyword evidence="4" id="KW-1185">Reference proteome</keyword>
<dbReference type="PROSITE" id="PS01137">
    <property type="entry name" value="TATD_1"/>
    <property type="match status" value="1"/>
</dbReference>
<dbReference type="PANTHER" id="PTHR10963:SF24">
    <property type="entry name" value="GLYCOSIDASE C21B10.07-RELATED"/>
    <property type="match status" value="1"/>
</dbReference>
<dbReference type="PROSITE" id="PS51762">
    <property type="entry name" value="GH16_2"/>
    <property type="match status" value="1"/>
</dbReference>
<proteinExistence type="predicted"/>
<dbReference type="Proteomes" id="UP000266841">
    <property type="component" value="Unassembled WGS sequence"/>
</dbReference>
<dbReference type="GO" id="GO:0004553">
    <property type="term" value="F:hydrolase activity, hydrolyzing O-glycosyl compounds"/>
    <property type="evidence" value="ECO:0007669"/>
    <property type="project" value="InterPro"/>
</dbReference>
<evidence type="ECO:0000259" key="2">
    <source>
        <dbReference type="PROSITE" id="PS51762"/>
    </source>
</evidence>
<organism evidence="3 4">
    <name type="scientific">Thalassiosira oceanica</name>
    <name type="common">Marine diatom</name>
    <dbReference type="NCBI Taxonomy" id="159749"/>
    <lineage>
        <taxon>Eukaryota</taxon>
        <taxon>Sar</taxon>
        <taxon>Stramenopiles</taxon>
        <taxon>Ochrophyta</taxon>
        <taxon>Bacillariophyta</taxon>
        <taxon>Coscinodiscophyceae</taxon>
        <taxon>Thalassiosirophycidae</taxon>
        <taxon>Thalassiosirales</taxon>
        <taxon>Thalassiosiraceae</taxon>
        <taxon>Thalassiosira</taxon>
    </lineage>
</organism>
<dbReference type="EMBL" id="AGNL01018597">
    <property type="protein sequence ID" value="EJK62830.1"/>
    <property type="molecule type" value="Genomic_DNA"/>
</dbReference>
<dbReference type="OMA" id="TEAYWEF"/>
<evidence type="ECO:0000313" key="3">
    <source>
        <dbReference type="EMBL" id="EJK62830.1"/>
    </source>
</evidence>
<sequence length="478" mass="53449">MAPRAQEDSPLVDTHVHLNIKKESYDDDEHFIGELDVSELGESEMWRIPFKDRSSSLTAVPTSFRDRIAIVLLSAALVVGTKRAIHYSWVQAGVLKPLGPYQLVQAQEGKSFFGHYDFYDGPDSLGSAGYNTYVSKSKADGLGIASVVTEKDERTGEEEEFVYMSSSPTEKGPRDSVRLEGKKRFDRGLFILDVRHMPDGPGVWPAFWLTDEAVWPRNGEIDILEGVNGQTTAKTALHTSDKCDMYAHVPSYSKSGDWEWITGIPDTYTGEPDFQTSKPADNCWVMAPHQWANEGCTAVHDRNDTIGAPVNNYGGGVYALEYDPANRYMKSWVFSPDLPENLEAAIKTAGLEDPRKRVMPDPHSWGIPYAYFAVGEATGCSANHFKNMRLVFNLAFCGNVAGNRFTRECPGEAAKYNVTNEWGSIDPVLTCNAYIESESKALDEAYWRIKGVYVYERELIKPRKKRKVASDESTKSTR</sequence>
<dbReference type="InterPro" id="IPR018228">
    <property type="entry name" value="DNase_TatD-rel_CS"/>
</dbReference>
<dbReference type="GO" id="GO:0009251">
    <property type="term" value="P:glucan catabolic process"/>
    <property type="evidence" value="ECO:0007669"/>
    <property type="project" value="TreeGrafter"/>
</dbReference>
<name>K0SBX4_THAOC</name>
<dbReference type="eggNOG" id="ENOG502QUM3">
    <property type="taxonomic scope" value="Eukaryota"/>
</dbReference>
<dbReference type="OrthoDB" id="192832at2759"/>
<feature type="region of interest" description="Disordered" evidence="1">
    <location>
        <begin position="157"/>
        <end position="177"/>
    </location>
</feature>
<reference evidence="3 4" key="1">
    <citation type="journal article" date="2012" name="Genome Biol.">
        <title>Genome and low-iron response of an oceanic diatom adapted to chronic iron limitation.</title>
        <authorList>
            <person name="Lommer M."/>
            <person name="Specht M."/>
            <person name="Roy A.S."/>
            <person name="Kraemer L."/>
            <person name="Andreson R."/>
            <person name="Gutowska M.A."/>
            <person name="Wolf J."/>
            <person name="Bergner S.V."/>
            <person name="Schilhabel M.B."/>
            <person name="Klostermeier U.C."/>
            <person name="Beiko R.G."/>
            <person name="Rosenstiel P."/>
            <person name="Hippler M."/>
            <person name="Laroche J."/>
        </authorList>
    </citation>
    <scope>NUCLEOTIDE SEQUENCE [LARGE SCALE GENOMIC DNA]</scope>
    <source>
        <strain evidence="3 4">CCMP1005</strain>
    </source>
</reference>
<evidence type="ECO:0000313" key="4">
    <source>
        <dbReference type="Proteomes" id="UP000266841"/>
    </source>
</evidence>
<dbReference type="InterPro" id="IPR050546">
    <property type="entry name" value="Glycosyl_Hydrlase_16"/>
</dbReference>
<evidence type="ECO:0000256" key="1">
    <source>
        <dbReference type="SAM" id="MobiDB-lite"/>
    </source>
</evidence>
<dbReference type="Pfam" id="PF26113">
    <property type="entry name" value="GH16_XgeA"/>
    <property type="match status" value="1"/>
</dbReference>
<dbReference type="AlphaFoldDB" id="K0SBX4"/>
<comment type="caution">
    <text evidence="3">The sequence shown here is derived from an EMBL/GenBank/DDBJ whole genome shotgun (WGS) entry which is preliminary data.</text>
</comment>